<accession>A0A0D7AG33</accession>
<evidence type="ECO:0000256" key="1">
    <source>
        <dbReference type="SAM" id="MobiDB-lite"/>
    </source>
</evidence>
<dbReference type="AlphaFoldDB" id="A0A0D7AG33"/>
<evidence type="ECO:0000313" key="3">
    <source>
        <dbReference type="Proteomes" id="UP000054144"/>
    </source>
</evidence>
<name>A0A0D7AG33_9AGAR</name>
<gene>
    <name evidence="2" type="ORF">FISHEDRAFT_72006</name>
</gene>
<sequence>MISVTLSHATHLAPFDRRRRSANPSELTLTPSPRDRHQPPIPSLSSPPRPRSLPRLASSRSPSLAVDPSPSRRPAARRRRRARAREPDRPANIHPEGANAPSSTHHYHLARPFPPRRDDDDVRASASPAGRPTSTPREPTLPRAHTTTTTTTTRVVPCVARSTPSPQHATHLHLRTHPLPPEGRPASPRPSDQPRSSAQRLNALCARADDDCAHAARARARALTNVARSPLGGSHVVVAHARARVPCAV</sequence>
<proteinExistence type="predicted"/>
<keyword evidence="3" id="KW-1185">Reference proteome</keyword>
<dbReference type="Proteomes" id="UP000054144">
    <property type="component" value="Unassembled WGS sequence"/>
</dbReference>
<dbReference type="EMBL" id="KN881677">
    <property type="protein sequence ID" value="KIY50119.1"/>
    <property type="molecule type" value="Genomic_DNA"/>
</dbReference>
<feature type="region of interest" description="Disordered" evidence="1">
    <location>
        <begin position="1"/>
        <end position="198"/>
    </location>
</feature>
<feature type="compositionally biased region" description="Basic residues" evidence="1">
    <location>
        <begin position="74"/>
        <end position="83"/>
    </location>
</feature>
<organism evidence="2 3">
    <name type="scientific">Fistulina hepatica ATCC 64428</name>
    <dbReference type="NCBI Taxonomy" id="1128425"/>
    <lineage>
        <taxon>Eukaryota</taxon>
        <taxon>Fungi</taxon>
        <taxon>Dikarya</taxon>
        <taxon>Basidiomycota</taxon>
        <taxon>Agaricomycotina</taxon>
        <taxon>Agaricomycetes</taxon>
        <taxon>Agaricomycetidae</taxon>
        <taxon>Agaricales</taxon>
        <taxon>Fistulinaceae</taxon>
        <taxon>Fistulina</taxon>
    </lineage>
</organism>
<feature type="compositionally biased region" description="Low complexity" evidence="1">
    <location>
        <begin position="53"/>
        <end position="73"/>
    </location>
</feature>
<feature type="compositionally biased region" description="Polar residues" evidence="1">
    <location>
        <begin position="22"/>
        <end position="31"/>
    </location>
</feature>
<reference evidence="2 3" key="1">
    <citation type="journal article" date="2015" name="Fungal Genet. Biol.">
        <title>Evolution of novel wood decay mechanisms in Agaricales revealed by the genome sequences of Fistulina hepatica and Cylindrobasidium torrendii.</title>
        <authorList>
            <person name="Floudas D."/>
            <person name="Held B.W."/>
            <person name="Riley R."/>
            <person name="Nagy L.G."/>
            <person name="Koehler G."/>
            <person name="Ransdell A.S."/>
            <person name="Younus H."/>
            <person name="Chow J."/>
            <person name="Chiniquy J."/>
            <person name="Lipzen A."/>
            <person name="Tritt A."/>
            <person name="Sun H."/>
            <person name="Haridas S."/>
            <person name="LaButti K."/>
            <person name="Ohm R.A."/>
            <person name="Kues U."/>
            <person name="Blanchette R.A."/>
            <person name="Grigoriev I.V."/>
            <person name="Minto R.E."/>
            <person name="Hibbett D.S."/>
        </authorList>
    </citation>
    <scope>NUCLEOTIDE SEQUENCE [LARGE SCALE GENOMIC DNA]</scope>
    <source>
        <strain evidence="2 3">ATCC 64428</strain>
    </source>
</reference>
<evidence type="ECO:0000313" key="2">
    <source>
        <dbReference type="EMBL" id="KIY50119.1"/>
    </source>
</evidence>
<protein>
    <submittedName>
        <fullName evidence="2">Uncharacterized protein</fullName>
    </submittedName>
</protein>
<feature type="compositionally biased region" description="Pro residues" evidence="1">
    <location>
        <begin position="39"/>
        <end position="51"/>
    </location>
</feature>